<keyword evidence="1" id="KW-0808">Transferase</keyword>
<name>A0ACC0CK68_9PEZI</name>
<gene>
    <name evidence="1" type="ORF">F4821DRAFT_275685</name>
</gene>
<organism evidence="1 2">
    <name type="scientific">Hypoxylon rubiginosum</name>
    <dbReference type="NCBI Taxonomy" id="110542"/>
    <lineage>
        <taxon>Eukaryota</taxon>
        <taxon>Fungi</taxon>
        <taxon>Dikarya</taxon>
        <taxon>Ascomycota</taxon>
        <taxon>Pezizomycotina</taxon>
        <taxon>Sordariomycetes</taxon>
        <taxon>Xylariomycetidae</taxon>
        <taxon>Xylariales</taxon>
        <taxon>Hypoxylaceae</taxon>
        <taxon>Hypoxylon</taxon>
    </lineage>
</organism>
<dbReference type="EMBL" id="MU394426">
    <property type="protein sequence ID" value="KAI6080720.1"/>
    <property type="molecule type" value="Genomic_DNA"/>
</dbReference>
<reference evidence="1 2" key="1">
    <citation type="journal article" date="2022" name="New Phytol.">
        <title>Ecological generalism drives hyperdiversity of secondary metabolite gene clusters in xylarialean endophytes.</title>
        <authorList>
            <person name="Franco M.E.E."/>
            <person name="Wisecaver J.H."/>
            <person name="Arnold A.E."/>
            <person name="Ju Y.M."/>
            <person name="Slot J.C."/>
            <person name="Ahrendt S."/>
            <person name="Moore L.P."/>
            <person name="Eastman K.E."/>
            <person name="Scott K."/>
            <person name="Konkel Z."/>
            <person name="Mondo S.J."/>
            <person name="Kuo A."/>
            <person name="Hayes R.D."/>
            <person name="Haridas S."/>
            <person name="Andreopoulos B."/>
            <person name="Riley R."/>
            <person name="LaButti K."/>
            <person name="Pangilinan J."/>
            <person name="Lipzen A."/>
            <person name="Amirebrahimi M."/>
            <person name="Yan J."/>
            <person name="Adam C."/>
            <person name="Keymanesh K."/>
            <person name="Ng V."/>
            <person name="Louie K."/>
            <person name="Northen T."/>
            <person name="Drula E."/>
            <person name="Henrissat B."/>
            <person name="Hsieh H.M."/>
            <person name="Youens-Clark K."/>
            <person name="Lutzoni F."/>
            <person name="Miadlikowska J."/>
            <person name="Eastwood D.C."/>
            <person name="Hamelin R.C."/>
            <person name="Grigoriev I.V."/>
            <person name="U'Ren J.M."/>
        </authorList>
    </citation>
    <scope>NUCLEOTIDE SEQUENCE [LARGE SCALE GENOMIC DNA]</scope>
    <source>
        <strain evidence="1 2">ER1909</strain>
    </source>
</reference>
<keyword evidence="2" id="KW-1185">Reference proteome</keyword>
<accession>A0ACC0CK68</accession>
<comment type="caution">
    <text evidence="1">The sequence shown here is derived from an EMBL/GenBank/DDBJ whole genome shotgun (WGS) entry which is preliminary data.</text>
</comment>
<evidence type="ECO:0000313" key="2">
    <source>
        <dbReference type="Proteomes" id="UP001497680"/>
    </source>
</evidence>
<proteinExistence type="predicted"/>
<evidence type="ECO:0000313" key="1">
    <source>
        <dbReference type="EMBL" id="KAI6080720.1"/>
    </source>
</evidence>
<protein>
    <submittedName>
        <fullName evidence="1">Fructosamine kinase-domain-containing protein</fullName>
    </submittedName>
</protein>
<sequence>METLWSSIIKGNIHKVIAILPEGTRYVSGELSGTSTWATTVKLLVKLPDGSQKKLFFKYAIDQGAEALTAGEYYSAVVINEALSGFVPRPVGKGKFDAGNALVYFFLGEFHDMDPSIAPEPASFMSKIATIHRTTSANSMFGFHVPTACGKMERTVTWEESWAKSFTHQLKDVIKYDNQTNRRWPEYDAACKQLIDVVIPRLLGALQSDGRKITPSLIHGDLWENNVRTYTETGEAVLFDPGCTYAHNEMEFGTWRCTWARYFKNPVYMEAYQTHIKPSEPVEEWDDRNRLYSIPPYLIDSAGHAGSASRKIAYNEMLYLCEKYGPLNNLEKYDPQRLQELMSDLSINS</sequence>
<dbReference type="Proteomes" id="UP001497680">
    <property type="component" value="Unassembled WGS sequence"/>
</dbReference>
<keyword evidence="1" id="KW-0418">Kinase</keyword>